<feature type="domain" description="Zn(2)-C6 fungal-type" evidence="4">
    <location>
        <begin position="19"/>
        <end position="52"/>
    </location>
</feature>
<gene>
    <name evidence="5" type="ORF">CYLTODRAFT_456925</name>
</gene>
<feature type="compositionally biased region" description="Low complexity" evidence="3">
    <location>
        <begin position="99"/>
        <end position="121"/>
    </location>
</feature>
<feature type="region of interest" description="Disordered" evidence="3">
    <location>
        <begin position="83"/>
        <end position="131"/>
    </location>
</feature>
<evidence type="ECO:0000313" key="5">
    <source>
        <dbReference type="EMBL" id="KIY64722.1"/>
    </source>
</evidence>
<feature type="compositionally biased region" description="Pro residues" evidence="3">
    <location>
        <begin position="648"/>
        <end position="661"/>
    </location>
</feature>
<dbReference type="Pfam" id="PF04082">
    <property type="entry name" value="Fungal_trans"/>
    <property type="match status" value="1"/>
</dbReference>
<name>A0A0D7B2M4_9AGAR</name>
<dbReference type="GO" id="GO:0006351">
    <property type="term" value="P:DNA-templated transcription"/>
    <property type="evidence" value="ECO:0007669"/>
    <property type="project" value="InterPro"/>
</dbReference>
<evidence type="ECO:0000256" key="2">
    <source>
        <dbReference type="ARBA" id="ARBA00023242"/>
    </source>
</evidence>
<dbReference type="GO" id="GO:0000981">
    <property type="term" value="F:DNA-binding transcription factor activity, RNA polymerase II-specific"/>
    <property type="evidence" value="ECO:0007669"/>
    <property type="project" value="InterPro"/>
</dbReference>
<keyword evidence="1" id="KW-0479">Metal-binding</keyword>
<dbReference type="GO" id="GO:0003677">
    <property type="term" value="F:DNA binding"/>
    <property type="evidence" value="ECO:0007669"/>
    <property type="project" value="InterPro"/>
</dbReference>
<evidence type="ECO:0000256" key="3">
    <source>
        <dbReference type="SAM" id="MobiDB-lite"/>
    </source>
</evidence>
<dbReference type="PANTHER" id="PTHR46910">
    <property type="entry name" value="TRANSCRIPTION FACTOR PDR1"/>
    <property type="match status" value="1"/>
</dbReference>
<feature type="compositionally biased region" description="Basic and acidic residues" evidence="3">
    <location>
        <begin position="606"/>
        <end position="620"/>
    </location>
</feature>
<dbReference type="STRING" id="1314674.A0A0D7B2M4"/>
<dbReference type="CDD" id="cd12148">
    <property type="entry name" value="fungal_TF_MHR"/>
    <property type="match status" value="1"/>
</dbReference>
<dbReference type="InterPro" id="IPR001138">
    <property type="entry name" value="Zn2Cys6_DnaBD"/>
</dbReference>
<dbReference type="InterPro" id="IPR007219">
    <property type="entry name" value="XnlR_reg_dom"/>
</dbReference>
<dbReference type="PANTHER" id="PTHR46910:SF38">
    <property type="entry name" value="ZN(2)-C6 FUNGAL-TYPE DOMAIN-CONTAINING PROTEIN"/>
    <property type="match status" value="1"/>
</dbReference>
<dbReference type="InterPro" id="IPR050987">
    <property type="entry name" value="AtrR-like"/>
</dbReference>
<dbReference type="OrthoDB" id="4456959at2759"/>
<dbReference type="PROSITE" id="PS50048">
    <property type="entry name" value="ZN2_CY6_FUNGAL_2"/>
    <property type="match status" value="1"/>
</dbReference>
<dbReference type="PROSITE" id="PS00463">
    <property type="entry name" value="ZN2_CY6_FUNGAL_1"/>
    <property type="match status" value="1"/>
</dbReference>
<dbReference type="SUPFAM" id="SSF57701">
    <property type="entry name" value="Zn2/Cys6 DNA-binding domain"/>
    <property type="match status" value="1"/>
</dbReference>
<protein>
    <recommendedName>
        <fullName evidence="4">Zn(2)-C6 fungal-type domain-containing protein</fullName>
    </recommendedName>
</protein>
<accession>A0A0D7B2M4</accession>
<reference evidence="5 6" key="1">
    <citation type="journal article" date="2015" name="Fungal Genet. Biol.">
        <title>Evolution of novel wood decay mechanisms in Agaricales revealed by the genome sequences of Fistulina hepatica and Cylindrobasidium torrendii.</title>
        <authorList>
            <person name="Floudas D."/>
            <person name="Held B.W."/>
            <person name="Riley R."/>
            <person name="Nagy L.G."/>
            <person name="Koehler G."/>
            <person name="Ransdell A.S."/>
            <person name="Younus H."/>
            <person name="Chow J."/>
            <person name="Chiniquy J."/>
            <person name="Lipzen A."/>
            <person name="Tritt A."/>
            <person name="Sun H."/>
            <person name="Haridas S."/>
            <person name="LaButti K."/>
            <person name="Ohm R.A."/>
            <person name="Kues U."/>
            <person name="Blanchette R.A."/>
            <person name="Grigoriev I.V."/>
            <person name="Minto R.E."/>
            <person name="Hibbett D.S."/>
        </authorList>
    </citation>
    <scope>NUCLEOTIDE SEQUENCE [LARGE SCALE GENOMIC DNA]</scope>
    <source>
        <strain evidence="5 6">FP15055 ss-10</strain>
    </source>
</reference>
<evidence type="ECO:0000256" key="1">
    <source>
        <dbReference type="ARBA" id="ARBA00022723"/>
    </source>
</evidence>
<dbReference type="GO" id="GO:0008270">
    <property type="term" value="F:zinc ion binding"/>
    <property type="evidence" value="ECO:0007669"/>
    <property type="project" value="InterPro"/>
</dbReference>
<feature type="compositionally biased region" description="Low complexity" evidence="3">
    <location>
        <begin position="626"/>
        <end position="647"/>
    </location>
</feature>
<dbReference type="Gene3D" id="4.10.240.10">
    <property type="entry name" value="Zn(2)-C6 fungal-type DNA-binding domain"/>
    <property type="match status" value="1"/>
</dbReference>
<proteinExistence type="predicted"/>
<dbReference type="SMART" id="SM00066">
    <property type="entry name" value="GAL4"/>
    <property type="match status" value="1"/>
</dbReference>
<dbReference type="EMBL" id="KN880621">
    <property type="protein sequence ID" value="KIY64722.1"/>
    <property type="molecule type" value="Genomic_DNA"/>
</dbReference>
<dbReference type="SMART" id="SM00906">
    <property type="entry name" value="Fungal_trans"/>
    <property type="match status" value="1"/>
</dbReference>
<sequence>MATLDDADIPLKRRRMSGACDQCRKRKIKCDSATRPSQRCTNCIAFDTECTHSDPPKKRGPKSAYVEGLEDRVKELERLLRATSNHPSGSGPQVPPIPSASLTRPSPSSPPISTSSPSDGSLSHKSDDDEDLEHLDLSRNMERLSMYNTPRFFGSSSMFALAKATLKLKTSVLHDQGPKRGAPQYWYLQPWEQDTANQLSQQYIFPPHDLMMSLIGLFFEHVAPFVPVLHQPTFMNHVACADHLHHRQFGATVLLVLAIASRYSDDPRVLSDRYGSKLSAGWKYFEQVTLINTVVWDVVSLYELQSYTLSIIYSQGTSVPQTSWTNIAIGMRLALEIGVHRRKPMGYKMTAEDELMKRCFWCMLCLDRLISIMLGRPSLFREEDFDLELPVECDDQYWEIGRNGEVAFHQPPNLPSRMAFFSRHIKLCEILSFVSRTLYSIKKSQLTHGLTGKEWQQRIVTHLDGTMKSFLDELPDHLKFNHHRANTLFARQSVALYSLYYITMMFIHRPFVSTSQSSLESCTAAARSCSHVIETSPTPFFLVPVIGAAPFMSGIILGMSMWSGTGTGYEKEIGACLEALKAGSERWNPCGRFLGTLTEVVSGLDTVRKPTDQTNKRARENTPQVSYSSSSDTGSSSGQYSHSHSPEVWPPAEPVEPPQPGPLDNLGLDTNFMQSMDMWASPPPAYNLTSWGQHINEMSGVAPIPIPLPEGGYAGPLPYQQQQHRSTTY</sequence>
<dbReference type="AlphaFoldDB" id="A0A0D7B2M4"/>
<dbReference type="InterPro" id="IPR036864">
    <property type="entry name" value="Zn2-C6_fun-type_DNA-bd_sf"/>
</dbReference>
<dbReference type="Pfam" id="PF00172">
    <property type="entry name" value="Zn_clus"/>
    <property type="match status" value="1"/>
</dbReference>
<evidence type="ECO:0000259" key="4">
    <source>
        <dbReference type="PROSITE" id="PS50048"/>
    </source>
</evidence>
<evidence type="ECO:0000313" key="6">
    <source>
        <dbReference type="Proteomes" id="UP000054007"/>
    </source>
</evidence>
<dbReference type="CDD" id="cd00067">
    <property type="entry name" value="GAL4"/>
    <property type="match status" value="1"/>
</dbReference>
<keyword evidence="6" id="KW-1185">Reference proteome</keyword>
<keyword evidence="2" id="KW-0539">Nucleus</keyword>
<feature type="region of interest" description="Disordered" evidence="3">
    <location>
        <begin position="606"/>
        <end position="669"/>
    </location>
</feature>
<dbReference type="Proteomes" id="UP000054007">
    <property type="component" value="Unassembled WGS sequence"/>
</dbReference>
<organism evidence="5 6">
    <name type="scientific">Cylindrobasidium torrendii FP15055 ss-10</name>
    <dbReference type="NCBI Taxonomy" id="1314674"/>
    <lineage>
        <taxon>Eukaryota</taxon>
        <taxon>Fungi</taxon>
        <taxon>Dikarya</taxon>
        <taxon>Basidiomycota</taxon>
        <taxon>Agaricomycotina</taxon>
        <taxon>Agaricomycetes</taxon>
        <taxon>Agaricomycetidae</taxon>
        <taxon>Agaricales</taxon>
        <taxon>Marasmiineae</taxon>
        <taxon>Physalacriaceae</taxon>
        <taxon>Cylindrobasidium</taxon>
    </lineage>
</organism>